<dbReference type="PANTHER" id="PTHR47958">
    <property type="entry name" value="ATP-DEPENDENT RNA HELICASE DBP3"/>
    <property type="match status" value="1"/>
</dbReference>
<keyword evidence="21" id="KW-1185">Reference proteome</keyword>
<dbReference type="Gene3D" id="3.40.50.300">
    <property type="entry name" value="P-loop containing nucleotide triphosphate hydrolases"/>
    <property type="match status" value="2"/>
</dbReference>
<evidence type="ECO:0000259" key="19">
    <source>
        <dbReference type="PROSITE" id="PS51195"/>
    </source>
</evidence>
<evidence type="ECO:0000256" key="8">
    <source>
        <dbReference type="ARBA" id="ARBA00022840"/>
    </source>
</evidence>
<evidence type="ECO:0000256" key="9">
    <source>
        <dbReference type="ARBA" id="ARBA00023187"/>
    </source>
</evidence>
<evidence type="ECO:0000256" key="11">
    <source>
        <dbReference type="ARBA" id="ARBA00037698"/>
    </source>
</evidence>
<evidence type="ECO:0000256" key="13">
    <source>
        <dbReference type="ARBA" id="ARBA00040177"/>
    </source>
</evidence>
<dbReference type="GO" id="GO:0016787">
    <property type="term" value="F:hydrolase activity"/>
    <property type="evidence" value="ECO:0007669"/>
    <property type="project" value="UniProtKB-KW"/>
</dbReference>
<protein>
    <recommendedName>
        <fullName evidence="13">ATP-dependent RNA helicase SUB2</fullName>
        <ecNumber evidence="2">3.6.4.13</ecNumber>
    </recommendedName>
    <alternativeName>
        <fullName evidence="14">ATP-dependent RNA helicase sub2</fullName>
    </alternativeName>
</protein>
<dbReference type="GO" id="GO:0005524">
    <property type="term" value="F:ATP binding"/>
    <property type="evidence" value="ECO:0007669"/>
    <property type="project" value="UniProtKB-KW"/>
</dbReference>
<evidence type="ECO:0000259" key="17">
    <source>
        <dbReference type="PROSITE" id="PS51192"/>
    </source>
</evidence>
<dbReference type="SMART" id="SM00487">
    <property type="entry name" value="DEXDc"/>
    <property type="match status" value="1"/>
</dbReference>
<gene>
    <name evidence="20" type="ORF">THASP1DRAFT_14725</name>
</gene>
<evidence type="ECO:0000256" key="16">
    <source>
        <dbReference type="PROSITE-ProRule" id="PRU00552"/>
    </source>
</evidence>
<comment type="catalytic activity">
    <reaction evidence="15">
        <text>ATP + H2O = ADP + phosphate + H(+)</text>
        <dbReference type="Rhea" id="RHEA:13065"/>
        <dbReference type="ChEBI" id="CHEBI:15377"/>
        <dbReference type="ChEBI" id="CHEBI:15378"/>
        <dbReference type="ChEBI" id="CHEBI:30616"/>
        <dbReference type="ChEBI" id="CHEBI:43474"/>
        <dbReference type="ChEBI" id="CHEBI:456216"/>
        <dbReference type="EC" id="3.6.4.13"/>
    </reaction>
</comment>
<dbReference type="PROSITE" id="PS51195">
    <property type="entry name" value="Q_MOTIF"/>
    <property type="match status" value="1"/>
</dbReference>
<dbReference type="Pfam" id="PF00271">
    <property type="entry name" value="Helicase_C"/>
    <property type="match status" value="1"/>
</dbReference>
<dbReference type="GO" id="GO:0005681">
    <property type="term" value="C:spliceosomal complex"/>
    <property type="evidence" value="ECO:0007669"/>
    <property type="project" value="UniProtKB-KW"/>
</dbReference>
<dbReference type="OrthoDB" id="10265785at2759"/>
<keyword evidence="10" id="KW-0539">Nucleus</keyword>
<proteinExistence type="inferred from homology"/>
<dbReference type="InterPro" id="IPR001650">
    <property type="entry name" value="Helicase_C-like"/>
</dbReference>
<evidence type="ECO:0000313" key="21">
    <source>
        <dbReference type="Proteomes" id="UP000271241"/>
    </source>
</evidence>
<dbReference type="EMBL" id="KZ992543">
    <property type="protein sequence ID" value="RKP09086.1"/>
    <property type="molecule type" value="Genomic_DNA"/>
</dbReference>
<keyword evidence="6 20" id="KW-0347">Helicase</keyword>
<feature type="domain" description="Helicase ATP-binding" evidence="17">
    <location>
        <begin position="81"/>
        <end position="256"/>
    </location>
</feature>
<evidence type="ECO:0000259" key="18">
    <source>
        <dbReference type="PROSITE" id="PS51194"/>
    </source>
</evidence>
<feature type="domain" description="DEAD-box RNA helicase Q" evidence="19">
    <location>
        <begin position="50"/>
        <end position="78"/>
    </location>
</feature>
<keyword evidence="7" id="KW-0813">Transport</keyword>
<dbReference type="EC" id="3.6.4.13" evidence="2"/>
<feature type="short sequence motif" description="Q motif" evidence="16">
    <location>
        <begin position="50"/>
        <end position="78"/>
    </location>
</feature>
<evidence type="ECO:0000256" key="5">
    <source>
        <dbReference type="ARBA" id="ARBA00022801"/>
    </source>
</evidence>
<dbReference type="GO" id="GO:0051028">
    <property type="term" value="P:mRNA transport"/>
    <property type="evidence" value="ECO:0007669"/>
    <property type="project" value="UniProtKB-KW"/>
</dbReference>
<dbReference type="SUPFAM" id="SSF52540">
    <property type="entry name" value="P-loop containing nucleoside triphosphate hydrolases"/>
    <property type="match status" value="1"/>
</dbReference>
<dbReference type="PROSITE" id="PS51192">
    <property type="entry name" value="HELICASE_ATP_BIND_1"/>
    <property type="match status" value="1"/>
</dbReference>
<keyword evidence="9" id="KW-0508">mRNA splicing</keyword>
<organism evidence="20 21">
    <name type="scientific">Thamnocephalis sphaerospora</name>
    <dbReference type="NCBI Taxonomy" id="78915"/>
    <lineage>
        <taxon>Eukaryota</taxon>
        <taxon>Fungi</taxon>
        <taxon>Fungi incertae sedis</taxon>
        <taxon>Zoopagomycota</taxon>
        <taxon>Zoopagomycotina</taxon>
        <taxon>Zoopagomycetes</taxon>
        <taxon>Zoopagales</taxon>
        <taxon>Sigmoideomycetaceae</taxon>
        <taxon>Thamnocephalis</taxon>
    </lineage>
</organism>
<keyword evidence="8" id="KW-0067">ATP-binding</keyword>
<dbReference type="FunFam" id="3.40.50.300:FF:000168">
    <property type="entry name" value="DEAD-box ATP-dependent RNA helicase 56-like"/>
    <property type="match status" value="1"/>
</dbReference>
<sequence length="433" mass="48810">MADHPEELLDFDEVDATNVAAVIPEADTTAANGEVAEKDKKGSYVGIHSTGFRDFLLKPELLRAIVDCGFEHPSEVQQECIPQAIIGMDVICQAKSGMGKTAVFVLATLQQVDTSSTDVSVLVLCHTRELAFQIRNEYSRFSKYLPEVRTEVFYGGTPIRKDQELLRDKDKCPHIVVGTPGRVLALVKDKSLRLGSLKHFVLDECDKMLDQLDMRRDIQEIFRATPHHKQVMMYSATLSNDVRPVCKKFMNNPAEVYVDAESKLTLHGLQQHYVKLQEAEKNRKLSDLLDSLEFNQVCIFVKSVGRANQLNKLLVDAQFPSICIHSQMPQEERIARYKAFKEFNKRIMVATDVFGRGIDIERVNIVINYDMPDGPDTYLHRVGRAGRFGTKGLAVTFVSSEEDAATLDLVQERFEVNISEMPETVDVSSYMNA</sequence>
<evidence type="ECO:0000256" key="10">
    <source>
        <dbReference type="ARBA" id="ARBA00023242"/>
    </source>
</evidence>
<evidence type="ECO:0000256" key="6">
    <source>
        <dbReference type="ARBA" id="ARBA00022806"/>
    </source>
</evidence>
<dbReference type="CDD" id="cd18787">
    <property type="entry name" value="SF2_C_DEAD"/>
    <property type="match status" value="1"/>
</dbReference>
<keyword evidence="4" id="KW-0547">Nucleotide-binding</keyword>
<comment type="function">
    <text evidence="11">ATP-binding RNA helicase involved in transcription elongation and required for the export of mRNA out of the nucleus. SUB2 also plays a role in pre-mRNA splicing and spliceosome assembly. May be involved in rDNA and telomeric silencing, and maintenance of genome integrity.</text>
</comment>
<evidence type="ECO:0000256" key="14">
    <source>
        <dbReference type="ARBA" id="ARBA00040402"/>
    </source>
</evidence>
<dbReference type="Pfam" id="PF00270">
    <property type="entry name" value="DEAD"/>
    <property type="match status" value="1"/>
</dbReference>
<dbReference type="InterPro" id="IPR011545">
    <property type="entry name" value="DEAD/DEAH_box_helicase_dom"/>
</dbReference>
<dbReference type="InterPro" id="IPR014014">
    <property type="entry name" value="RNA_helicase_DEAD_Q_motif"/>
</dbReference>
<evidence type="ECO:0000256" key="2">
    <source>
        <dbReference type="ARBA" id="ARBA00012552"/>
    </source>
</evidence>
<dbReference type="GO" id="GO:0008380">
    <property type="term" value="P:RNA splicing"/>
    <property type="evidence" value="ECO:0007669"/>
    <property type="project" value="UniProtKB-KW"/>
</dbReference>
<name>A0A4P9XSJ2_9FUNG</name>
<evidence type="ECO:0000256" key="7">
    <source>
        <dbReference type="ARBA" id="ARBA00022816"/>
    </source>
</evidence>
<evidence type="ECO:0000256" key="1">
    <source>
        <dbReference type="ARBA" id="ARBA00004123"/>
    </source>
</evidence>
<dbReference type="InterPro" id="IPR027417">
    <property type="entry name" value="P-loop_NTPase"/>
</dbReference>
<dbReference type="Proteomes" id="UP000271241">
    <property type="component" value="Unassembled WGS sequence"/>
</dbReference>
<evidence type="ECO:0000256" key="12">
    <source>
        <dbReference type="ARBA" id="ARBA00038213"/>
    </source>
</evidence>
<dbReference type="AlphaFoldDB" id="A0A4P9XSJ2"/>
<reference evidence="21" key="1">
    <citation type="journal article" date="2018" name="Nat. Microbiol.">
        <title>Leveraging single-cell genomics to expand the fungal tree of life.</title>
        <authorList>
            <person name="Ahrendt S.R."/>
            <person name="Quandt C.A."/>
            <person name="Ciobanu D."/>
            <person name="Clum A."/>
            <person name="Salamov A."/>
            <person name="Andreopoulos B."/>
            <person name="Cheng J.F."/>
            <person name="Woyke T."/>
            <person name="Pelin A."/>
            <person name="Henrissat B."/>
            <person name="Reynolds N.K."/>
            <person name="Benny G.L."/>
            <person name="Smith M.E."/>
            <person name="James T.Y."/>
            <person name="Grigoriev I.V."/>
        </authorList>
    </citation>
    <scope>NUCLEOTIDE SEQUENCE [LARGE SCALE GENOMIC DNA]</scope>
    <source>
        <strain evidence="21">RSA 1356</strain>
    </source>
</reference>
<evidence type="ECO:0000256" key="15">
    <source>
        <dbReference type="ARBA" id="ARBA00047984"/>
    </source>
</evidence>
<accession>A0A4P9XSJ2</accession>
<comment type="similarity">
    <text evidence="12">Belongs to the DEAD box helicase family. DECD subfamily.</text>
</comment>
<keyword evidence="5" id="KW-0378">Hydrolase</keyword>
<dbReference type="CDD" id="cd17950">
    <property type="entry name" value="DEADc_DDX39"/>
    <property type="match status" value="1"/>
</dbReference>
<keyword evidence="7" id="KW-0509">mRNA transport</keyword>
<evidence type="ECO:0000313" key="20">
    <source>
        <dbReference type="EMBL" id="RKP09086.1"/>
    </source>
</evidence>
<evidence type="ECO:0000256" key="3">
    <source>
        <dbReference type="ARBA" id="ARBA00022728"/>
    </source>
</evidence>
<dbReference type="GO" id="GO:0003676">
    <property type="term" value="F:nucleic acid binding"/>
    <property type="evidence" value="ECO:0007669"/>
    <property type="project" value="InterPro"/>
</dbReference>
<dbReference type="FunFam" id="3.40.50.300:FF:000111">
    <property type="entry name" value="DEAD-box ATP-dependent RNA helicase"/>
    <property type="match status" value="1"/>
</dbReference>
<dbReference type="SMART" id="SM00490">
    <property type="entry name" value="HELICc"/>
    <property type="match status" value="1"/>
</dbReference>
<dbReference type="PROSITE" id="PS51194">
    <property type="entry name" value="HELICASE_CTER"/>
    <property type="match status" value="1"/>
</dbReference>
<keyword evidence="3" id="KW-0507">mRNA processing</keyword>
<comment type="subcellular location">
    <subcellularLocation>
        <location evidence="1">Nucleus</location>
    </subcellularLocation>
</comment>
<dbReference type="STRING" id="78915.A0A4P9XSJ2"/>
<evidence type="ECO:0000256" key="4">
    <source>
        <dbReference type="ARBA" id="ARBA00022741"/>
    </source>
</evidence>
<dbReference type="GO" id="GO:0003724">
    <property type="term" value="F:RNA helicase activity"/>
    <property type="evidence" value="ECO:0007669"/>
    <property type="project" value="UniProtKB-EC"/>
</dbReference>
<feature type="domain" description="Helicase C-terminal" evidence="18">
    <location>
        <begin position="284"/>
        <end position="429"/>
    </location>
</feature>
<dbReference type="InterPro" id="IPR014001">
    <property type="entry name" value="Helicase_ATP-bd"/>
</dbReference>
<keyword evidence="3" id="KW-0747">Spliceosome</keyword>